<keyword evidence="2" id="KW-0808">Transferase</keyword>
<reference evidence="2 3" key="1">
    <citation type="submission" date="2024-02" db="EMBL/GenBank/DDBJ databases">
        <title>Genome analysis and characterization of Microbaculum marinisediminis sp. nov., isolated from marine sediment.</title>
        <authorList>
            <person name="Du Z.-J."/>
            <person name="Ye Y.-Q."/>
            <person name="Zhang Z.-R."/>
            <person name="Yuan S.-M."/>
            <person name="Zhang X.-Y."/>
        </authorList>
    </citation>
    <scope>NUCLEOTIDE SEQUENCE [LARGE SCALE GENOMIC DNA]</scope>
    <source>
        <strain evidence="2 3">SDUM1044001</strain>
    </source>
</reference>
<protein>
    <submittedName>
        <fullName evidence="2">Glycosyltransferase</fullName>
        <ecNumber evidence="2">2.4.-.-</ecNumber>
    </submittedName>
</protein>
<evidence type="ECO:0000313" key="2">
    <source>
        <dbReference type="EMBL" id="MEJ8570450.1"/>
    </source>
</evidence>
<evidence type="ECO:0000313" key="3">
    <source>
        <dbReference type="Proteomes" id="UP001378188"/>
    </source>
</evidence>
<dbReference type="SUPFAM" id="SSF53756">
    <property type="entry name" value="UDP-Glycosyltransferase/glycogen phosphorylase"/>
    <property type="match status" value="1"/>
</dbReference>
<keyword evidence="3" id="KW-1185">Reference proteome</keyword>
<proteinExistence type="predicted"/>
<dbReference type="InterPro" id="IPR055259">
    <property type="entry name" value="YkvP/CgeB_Glyco_trans-like"/>
</dbReference>
<gene>
    <name evidence="2" type="ORF">V3328_03145</name>
</gene>
<evidence type="ECO:0000259" key="1">
    <source>
        <dbReference type="Pfam" id="PF13524"/>
    </source>
</evidence>
<organism evidence="2 3">
    <name type="scientific">Microbaculum marinum</name>
    <dbReference type="NCBI Taxonomy" id="1764581"/>
    <lineage>
        <taxon>Bacteria</taxon>
        <taxon>Pseudomonadati</taxon>
        <taxon>Pseudomonadota</taxon>
        <taxon>Alphaproteobacteria</taxon>
        <taxon>Hyphomicrobiales</taxon>
        <taxon>Tepidamorphaceae</taxon>
        <taxon>Microbaculum</taxon>
    </lineage>
</organism>
<accession>A0AAW9RNM6</accession>
<dbReference type="Proteomes" id="UP001378188">
    <property type="component" value="Unassembled WGS sequence"/>
</dbReference>
<dbReference type="EC" id="2.4.-.-" evidence="2"/>
<dbReference type="RefSeq" id="WP_340328179.1">
    <property type="nucleotide sequence ID" value="NZ_JAZHOF010000001.1"/>
</dbReference>
<name>A0AAW9RNM6_9HYPH</name>
<feature type="domain" description="Spore protein YkvP/CgeB glycosyl transferase-like" evidence="1">
    <location>
        <begin position="204"/>
        <end position="346"/>
    </location>
</feature>
<sequence length="364" mass="40070">MKIAFYGSSLLSSYWNGAATYYRGLLRALAALDYEITFYEPDVYDRQKHPDMAPPPWCRVVVYEATVEALKEIAAEAARADIVVKASGVGFEDDRLLKEVMAAAGPDAIKVFWDVDAPATLAQLKEEPDHPLRQALGALDLVLTYGGGDPVVAAYRDFGARRCIPIYNALDPTTHFPVAPDPAFACDLAFLGNRLPDRESRVEAFFLEPAAQCTEQRFLLGGSGWHDKAVPANVRYLGHVPTGQHNAFNATPKAVLNISRTSMAETGFSPATRVFEAAGAGACLITDYWEGIELFLQPDEEVLVARDGRDVSEILRSLSRDDASRIGRNALRRVLSAHTYTHRAKEADRLFREFRSFGAVEAAE</sequence>
<dbReference type="Pfam" id="PF13524">
    <property type="entry name" value="Glyco_trans_1_2"/>
    <property type="match status" value="1"/>
</dbReference>
<comment type="caution">
    <text evidence="2">The sequence shown here is derived from an EMBL/GenBank/DDBJ whole genome shotgun (WGS) entry which is preliminary data.</text>
</comment>
<keyword evidence="2" id="KW-0328">Glycosyltransferase</keyword>
<dbReference type="AlphaFoldDB" id="A0AAW9RNM6"/>
<dbReference type="GO" id="GO:0016757">
    <property type="term" value="F:glycosyltransferase activity"/>
    <property type="evidence" value="ECO:0007669"/>
    <property type="project" value="UniProtKB-KW"/>
</dbReference>
<dbReference type="EMBL" id="JAZHOF010000001">
    <property type="protein sequence ID" value="MEJ8570450.1"/>
    <property type="molecule type" value="Genomic_DNA"/>
</dbReference>